<accession>A0ABV1FGH4</accession>
<evidence type="ECO:0000256" key="1">
    <source>
        <dbReference type="SAM" id="MobiDB-lite"/>
    </source>
</evidence>
<dbReference type="Pfam" id="PF12687">
    <property type="entry name" value="DUF3801"/>
    <property type="match status" value="1"/>
</dbReference>
<keyword evidence="3" id="KW-1185">Reference proteome</keyword>
<comment type="caution">
    <text evidence="2">The sequence shown here is derived from an EMBL/GenBank/DDBJ whole genome shotgun (WGS) entry which is preliminary data.</text>
</comment>
<dbReference type="InterPro" id="IPR024234">
    <property type="entry name" value="DUF3801"/>
</dbReference>
<dbReference type="RefSeq" id="WP_349163479.1">
    <property type="nucleotide sequence ID" value="NZ_JBBMFE010000001.1"/>
</dbReference>
<sequence length="317" mass="36352">MAEEIQEAIQIIRVAYDGVEICMKAGSSGLKALQQIVQLFKYLLDQEKLSGKTSMKKLLMRGGDLQVLKFPEQDLKRIEKAAKKYGILYTRLPDINAKDGYAEILFHSEAVPRVNLLIEKLKAGKIATIEDYLNNGVEEEMEKLPGFLKERLPGGNYREEELEELQELAARIQANAIRKDTPCVAITLDQSLIAEETADRIKTRIPGTWGEHIRYLWIDKADMVKIHGGKTMLTFLDPEKDYTIFGKEEKLREQIRGAELYEKHYDPVEKELRKKAETTEKQQTKNERAKNERTKNRKKSGETGAKNSRKTGRKKGR</sequence>
<feature type="compositionally biased region" description="Basic and acidic residues" evidence="1">
    <location>
        <begin position="266"/>
        <end position="294"/>
    </location>
</feature>
<feature type="region of interest" description="Disordered" evidence="1">
    <location>
        <begin position="266"/>
        <end position="317"/>
    </location>
</feature>
<feature type="compositionally biased region" description="Basic residues" evidence="1">
    <location>
        <begin position="307"/>
        <end position="317"/>
    </location>
</feature>
<gene>
    <name evidence="2" type="ORF">WMO29_01685</name>
</gene>
<evidence type="ECO:0000313" key="3">
    <source>
        <dbReference type="Proteomes" id="UP001438008"/>
    </source>
</evidence>
<dbReference type="EMBL" id="JBBMFE010000001">
    <property type="protein sequence ID" value="MEQ2471214.1"/>
    <property type="molecule type" value="Genomic_DNA"/>
</dbReference>
<organism evidence="2 3">
    <name type="scientific">Laedolimicola intestinihominis</name>
    <dbReference type="NCBI Taxonomy" id="3133166"/>
    <lineage>
        <taxon>Bacteria</taxon>
        <taxon>Bacillati</taxon>
        <taxon>Bacillota</taxon>
        <taxon>Clostridia</taxon>
        <taxon>Lachnospirales</taxon>
        <taxon>Lachnospiraceae</taxon>
        <taxon>Laedolimicola</taxon>
    </lineage>
</organism>
<protein>
    <submittedName>
        <fullName evidence="2">PcfB family protein</fullName>
    </submittedName>
</protein>
<proteinExistence type="predicted"/>
<reference evidence="2 3" key="1">
    <citation type="submission" date="2024-03" db="EMBL/GenBank/DDBJ databases">
        <title>Human intestinal bacterial collection.</title>
        <authorList>
            <person name="Pauvert C."/>
            <person name="Hitch T.C.A."/>
            <person name="Clavel T."/>
        </authorList>
    </citation>
    <scope>NUCLEOTIDE SEQUENCE [LARGE SCALE GENOMIC DNA]</scope>
    <source>
        <strain evidence="2 3">CLA-AA-H132</strain>
    </source>
</reference>
<name>A0ABV1FGH4_9FIRM</name>
<evidence type="ECO:0000313" key="2">
    <source>
        <dbReference type="EMBL" id="MEQ2471214.1"/>
    </source>
</evidence>
<dbReference type="Proteomes" id="UP001438008">
    <property type="component" value="Unassembled WGS sequence"/>
</dbReference>